<reference evidence="1 2" key="1">
    <citation type="submission" date="2024-12" db="EMBL/GenBank/DDBJ databases">
        <authorList>
            <person name="Hu S."/>
        </authorList>
    </citation>
    <scope>NUCLEOTIDE SEQUENCE [LARGE SCALE GENOMIC DNA]</scope>
    <source>
        <strain evidence="1 2">P-25</strain>
    </source>
</reference>
<protein>
    <submittedName>
        <fullName evidence="1">Carboxypeptidase-like regulatory domain-containing protein</fullName>
    </submittedName>
</protein>
<dbReference type="Pfam" id="PF13715">
    <property type="entry name" value="CarbopepD_reg_2"/>
    <property type="match status" value="1"/>
</dbReference>
<comment type="caution">
    <text evidence="1">The sequence shown here is derived from an EMBL/GenBank/DDBJ whole genome shotgun (WGS) entry which is preliminary data.</text>
</comment>
<dbReference type="Gene3D" id="2.60.40.1120">
    <property type="entry name" value="Carboxypeptidase-like, regulatory domain"/>
    <property type="match status" value="1"/>
</dbReference>
<organism evidence="1 2">
    <name type="scientific">Pedobacter helvus</name>
    <dbReference type="NCBI Taxonomy" id="2563444"/>
    <lineage>
        <taxon>Bacteria</taxon>
        <taxon>Pseudomonadati</taxon>
        <taxon>Bacteroidota</taxon>
        <taxon>Sphingobacteriia</taxon>
        <taxon>Sphingobacteriales</taxon>
        <taxon>Sphingobacteriaceae</taxon>
        <taxon>Pedobacter</taxon>
    </lineage>
</organism>
<dbReference type="Proteomes" id="UP001517367">
    <property type="component" value="Unassembled WGS sequence"/>
</dbReference>
<proteinExistence type="predicted"/>
<evidence type="ECO:0000313" key="1">
    <source>
        <dbReference type="EMBL" id="MFN0293029.1"/>
    </source>
</evidence>
<dbReference type="RefSeq" id="WP_138731361.1">
    <property type="nucleotide sequence ID" value="NZ_SRMP02000039.1"/>
</dbReference>
<gene>
    <name evidence="1" type="ORF">E5L68_016650</name>
</gene>
<dbReference type="InterPro" id="IPR008969">
    <property type="entry name" value="CarboxyPept-like_regulatory"/>
</dbReference>
<accession>A0ABW9JKP8</accession>
<dbReference type="EMBL" id="SRMP02000039">
    <property type="protein sequence ID" value="MFN0293029.1"/>
    <property type="molecule type" value="Genomic_DNA"/>
</dbReference>
<sequence length="269" mass="29253">MKNSFTVDIPKPCGQSWEQMAQTANGKFCSHCSTEVIDFTQMTTAQLQLYFKKTTQPICGRIDTFQLHLLNQPAVLQQNKAGFSLKIAMASVMALLVSTKVTAQQMAAKAQIATTHLSSTSAKTNTQKSKDISTDGIFLLKGTVKSLEDGLALEGANIKVIGLNQATITNSEGIFKLFVKGLAQQEVTLLITYLGHLSQQVKVKLGQEPEGLTVSLASESIILGKVSVTAPQVEIRHVITGGIIAVKTEELKRPSFFKRMLDHVGGWFK</sequence>
<dbReference type="SUPFAM" id="SSF49464">
    <property type="entry name" value="Carboxypeptidase regulatory domain-like"/>
    <property type="match status" value="1"/>
</dbReference>
<keyword evidence="2" id="KW-1185">Reference proteome</keyword>
<evidence type="ECO:0000313" key="2">
    <source>
        <dbReference type="Proteomes" id="UP001517367"/>
    </source>
</evidence>
<name>A0ABW9JKP8_9SPHI</name>